<protein>
    <recommendedName>
        <fullName evidence="3">Lipoprotein</fullName>
    </recommendedName>
</protein>
<proteinExistence type="predicted"/>
<evidence type="ECO:0008006" key="3">
    <source>
        <dbReference type="Google" id="ProtNLM"/>
    </source>
</evidence>
<dbReference type="PROSITE" id="PS51257">
    <property type="entry name" value="PROKAR_LIPOPROTEIN"/>
    <property type="match status" value="1"/>
</dbReference>
<organism evidence="1 2">
    <name type="scientific">Pacificimonas pallii</name>
    <dbReference type="NCBI Taxonomy" id="2827236"/>
    <lineage>
        <taxon>Bacteria</taxon>
        <taxon>Pseudomonadati</taxon>
        <taxon>Pseudomonadota</taxon>
        <taxon>Alphaproteobacteria</taxon>
        <taxon>Sphingomonadales</taxon>
        <taxon>Sphingosinicellaceae</taxon>
        <taxon>Pacificimonas</taxon>
    </lineage>
</organism>
<reference evidence="1 2" key="1">
    <citation type="submission" date="2021-04" db="EMBL/GenBank/DDBJ databases">
        <authorList>
            <person name="Pira H."/>
            <person name="Risdian C."/>
            <person name="Wink J."/>
        </authorList>
    </citation>
    <scope>NUCLEOTIDE SEQUENCE [LARGE SCALE GENOMIC DNA]</scope>
    <source>
        <strain evidence="1 2">WHA3</strain>
    </source>
</reference>
<dbReference type="RefSeq" id="WP_218446751.1">
    <property type="nucleotide sequence ID" value="NZ_JAGSPA010000006.1"/>
</dbReference>
<accession>A0ABS6SHT1</accession>
<gene>
    <name evidence="1" type="ORF">KCG44_14035</name>
</gene>
<dbReference type="EMBL" id="JAGSPA010000006">
    <property type="protein sequence ID" value="MBV7257901.1"/>
    <property type="molecule type" value="Genomic_DNA"/>
</dbReference>
<name>A0ABS6SHT1_9SPHN</name>
<sequence>MRFAKLLPAAAITGLVLTTACRPHPDAVEMMLGAKGLSAEQASCVATGLDRMSDDDWATLAALAVDAGMSRDDFENMTIGDLKARLALLGDGQLVMTVMRTGLGCMIMYGGTETL</sequence>
<keyword evidence="2" id="KW-1185">Reference proteome</keyword>
<evidence type="ECO:0000313" key="2">
    <source>
        <dbReference type="Proteomes" id="UP000722336"/>
    </source>
</evidence>
<comment type="caution">
    <text evidence="1">The sequence shown here is derived from an EMBL/GenBank/DDBJ whole genome shotgun (WGS) entry which is preliminary data.</text>
</comment>
<dbReference type="Proteomes" id="UP000722336">
    <property type="component" value="Unassembled WGS sequence"/>
</dbReference>
<evidence type="ECO:0000313" key="1">
    <source>
        <dbReference type="EMBL" id="MBV7257901.1"/>
    </source>
</evidence>